<proteinExistence type="predicted"/>
<dbReference type="PANTHER" id="PTHR36920:SF1">
    <property type="entry name" value="OUTER MEMBRANE PROTEIN W"/>
    <property type="match status" value="1"/>
</dbReference>
<keyword evidence="1" id="KW-0732">Signal</keyword>
<name>A0A2A4X4Y7_9GAMM</name>
<dbReference type="GO" id="GO:0055085">
    <property type="term" value="P:transmembrane transport"/>
    <property type="evidence" value="ECO:0007669"/>
    <property type="project" value="TreeGrafter"/>
</dbReference>
<evidence type="ECO:0000313" key="3">
    <source>
        <dbReference type="Proteomes" id="UP000218767"/>
    </source>
</evidence>
<feature type="signal peptide" evidence="1">
    <location>
        <begin position="1"/>
        <end position="22"/>
    </location>
</feature>
<dbReference type="GO" id="GO:0019867">
    <property type="term" value="C:outer membrane"/>
    <property type="evidence" value="ECO:0007669"/>
    <property type="project" value="InterPro"/>
</dbReference>
<organism evidence="2 3">
    <name type="scientific">SAR86 cluster bacterium</name>
    <dbReference type="NCBI Taxonomy" id="2030880"/>
    <lineage>
        <taxon>Bacteria</taxon>
        <taxon>Pseudomonadati</taxon>
        <taxon>Pseudomonadota</taxon>
        <taxon>Gammaproteobacteria</taxon>
        <taxon>SAR86 cluster</taxon>
    </lineage>
</organism>
<evidence type="ECO:0000313" key="2">
    <source>
        <dbReference type="EMBL" id="PCI77361.1"/>
    </source>
</evidence>
<reference evidence="3" key="1">
    <citation type="submission" date="2017-08" db="EMBL/GenBank/DDBJ databases">
        <title>A dynamic microbial community with high functional redundancy inhabits the cold, oxic subseafloor aquifer.</title>
        <authorList>
            <person name="Tully B.J."/>
            <person name="Wheat C.G."/>
            <person name="Glazer B.T."/>
            <person name="Huber J.A."/>
        </authorList>
    </citation>
    <scope>NUCLEOTIDE SEQUENCE [LARGE SCALE GENOMIC DNA]</scope>
</reference>
<dbReference type="InterPro" id="IPR011250">
    <property type="entry name" value="OMP/PagP_B-barrel"/>
</dbReference>
<dbReference type="Proteomes" id="UP000218767">
    <property type="component" value="Unassembled WGS sequence"/>
</dbReference>
<dbReference type="SUPFAM" id="SSF56925">
    <property type="entry name" value="OMPA-like"/>
    <property type="match status" value="1"/>
</dbReference>
<sequence>MKKYPFKTAIFLALSFPTAAFGHGAGDFILRVGAVSVAPDESSSLISTVDTGALAGTKGGVGNSTQVGLNFVYMITDNIGAEVLAATPFEHDLTAIGLDQYGFATRNLGTSHQLPPTLTFNYFLGDANSTIRPYVGLGVNYTTFFDKSLSNQARNELGANSLDLDDSFGLAYRAGIDWYLSDNWMLNASMWKIDIDTDASFNSALGKVTADIDIDPWVYMISLGYRF</sequence>
<feature type="chain" id="PRO_5013105391" evidence="1">
    <location>
        <begin position="23"/>
        <end position="227"/>
    </location>
</feature>
<gene>
    <name evidence="2" type="ORF">COB20_08410</name>
</gene>
<evidence type="ECO:0000256" key="1">
    <source>
        <dbReference type="SAM" id="SignalP"/>
    </source>
</evidence>
<dbReference type="PANTHER" id="PTHR36920">
    <property type="match status" value="1"/>
</dbReference>
<dbReference type="InterPro" id="IPR005618">
    <property type="entry name" value="OMPW"/>
</dbReference>
<comment type="caution">
    <text evidence="2">The sequence shown here is derived from an EMBL/GenBank/DDBJ whole genome shotgun (WGS) entry which is preliminary data.</text>
</comment>
<dbReference type="Gene3D" id="2.40.160.20">
    <property type="match status" value="1"/>
</dbReference>
<protein>
    <submittedName>
        <fullName evidence="2">Outer membrane protein OmpW</fullName>
    </submittedName>
</protein>
<accession>A0A2A4X4Y7</accession>
<dbReference type="EMBL" id="NVUL01000046">
    <property type="protein sequence ID" value="PCI77361.1"/>
    <property type="molecule type" value="Genomic_DNA"/>
</dbReference>
<dbReference type="Pfam" id="PF03922">
    <property type="entry name" value="OmpW"/>
    <property type="match status" value="1"/>
</dbReference>
<dbReference type="AlphaFoldDB" id="A0A2A4X4Y7"/>